<dbReference type="InterPro" id="IPR020901">
    <property type="entry name" value="Prtase_inh_Kunz-CS"/>
</dbReference>
<dbReference type="KEGG" id="emc:129330458"/>
<keyword evidence="2" id="KW-0472">Membrane</keyword>
<dbReference type="GO" id="GO:0005615">
    <property type="term" value="C:extracellular space"/>
    <property type="evidence" value="ECO:0007669"/>
    <property type="project" value="TreeGrafter"/>
</dbReference>
<reference evidence="5" key="1">
    <citation type="submission" date="2025-08" db="UniProtKB">
        <authorList>
            <consortium name="RefSeq"/>
        </authorList>
    </citation>
    <scope>IDENTIFICATION</scope>
    <source>
        <tissue evidence="5">Blood</tissue>
    </source>
</reference>
<dbReference type="AlphaFoldDB" id="A0AA97JE55"/>
<evidence type="ECO:0000313" key="4">
    <source>
        <dbReference type="Proteomes" id="UP001190640"/>
    </source>
</evidence>
<dbReference type="InterPro" id="IPR002223">
    <property type="entry name" value="Kunitz_BPTI"/>
</dbReference>
<evidence type="ECO:0000259" key="3">
    <source>
        <dbReference type="PROSITE" id="PS50279"/>
    </source>
</evidence>
<evidence type="ECO:0000256" key="1">
    <source>
        <dbReference type="ARBA" id="ARBA00023157"/>
    </source>
</evidence>
<dbReference type="PROSITE" id="PS00280">
    <property type="entry name" value="BPTI_KUNITZ_1"/>
    <property type="match status" value="1"/>
</dbReference>
<sequence length="136" mass="14822">MLSDNTSRIWPVAAAVALVSRDLSRFQLRPGCIYIPACSAVPASQQHLPQGAPMRFGIAFLLLGLLTLWARFAPASASSYICQLPKKVGDCHGSSLRWYYNSGRGMCLKFYYSGCKGNRNNFGSLKACRSRCGGHG</sequence>
<dbReference type="InterPro" id="IPR050098">
    <property type="entry name" value="TFPI/VKTCI-like"/>
</dbReference>
<proteinExistence type="predicted"/>
<keyword evidence="2" id="KW-1133">Transmembrane helix</keyword>
<accession>A0AA97JE55</accession>
<dbReference type="InterPro" id="IPR036880">
    <property type="entry name" value="Kunitz_BPTI_sf"/>
</dbReference>
<gene>
    <name evidence="5" type="primary">LOC129330458</name>
</gene>
<dbReference type="GeneID" id="129330458"/>
<keyword evidence="2" id="KW-0812">Transmembrane</keyword>
<dbReference type="PANTHER" id="PTHR10083:SF374">
    <property type="entry name" value="BPTI_KUNITZ INHIBITOR DOMAIN-CONTAINING PROTEIN"/>
    <property type="match status" value="1"/>
</dbReference>
<dbReference type="GO" id="GO:0004867">
    <property type="term" value="F:serine-type endopeptidase inhibitor activity"/>
    <property type="evidence" value="ECO:0007669"/>
    <property type="project" value="UniProtKB-KW"/>
</dbReference>
<dbReference type="CDD" id="cd00109">
    <property type="entry name" value="Kunitz-type"/>
    <property type="match status" value="1"/>
</dbReference>
<feature type="domain" description="BPTI/Kunitz inhibitor" evidence="3">
    <location>
        <begin position="82"/>
        <end position="132"/>
    </location>
</feature>
<dbReference type="Pfam" id="PF00014">
    <property type="entry name" value="Kunitz_BPTI"/>
    <property type="match status" value="1"/>
</dbReference>
<dbReference type="SUPFAM" id="SSF57362">
    <property type="entry name" value="BPTI-like"/>
    <property type="match status" value="1"/>
</dbReference>
<feature type="transmembrane region" description="Helical" evidence="2">
    <location>
        <begin position="52"/>
        <end position="70"/>
    </location>
</feature>
<organism evidence="4 5">
    <name type="scientific">Eublepharis macularius</name>
    <name type="common">Leopard gecko</name>
    <name type="synonym">Cyrtodactylus macularius</name>
    <dbReference type="NCBI Taxonomy" id="481883"/>
    <lineage>
        <taxon>Eukaryota</taxon>
        <taxon>Metazoa</taxon>
        <taxon>Chordata</taxon>
        <taxon>Craniata</taxon>
        <taxon>Vertebrata</taxon>
        <taxon>Euteleostomi</taxon>
        <taxon>Lepidosauria</taxon>
        <taxon>Squamata</taxon>
        <taxon>Bifurcata</taxon>
        <taxon>Gekkota</taxon>
        <taxon>Eublepharidae</taxon>
        <taxon>Eublepharinae</taxon>
        <taxon>Eublepharis</taxon>
    </lineage>
</organism>
<dbReference type="PANTHER" id="PTHR10083">
    <property type="entry name" value="KUNITZ-TYPE PROTEASE INHIBITOR-RELATED"/>
    <property type="match status" value="1"/>
</dbReference>
<protein>
    <submittedName>
        <fullName evidence="5">Kunitz-type serine protease inhibitor textilinin-4-like</fullName>
    </submittedName>
</protein>
<dbReference type="PRINTS" id="PR00759">
    <property type="entry name" value="BASICPTASE"/>
</dbReference>
<keyword evidence="5" id="KW-0722">Serine protease inhibitor</keyword>
<keyword evidence="5" id="KW-0646">Protease inhibitor</keyword>
<dbReference type="PROSITE" id="PS50279">
    <property type="entry name" value="BPTI_KUNITZ_2"/>
    <property type="match status" value="1"/>
</dbReference>
<name>A0AA97JE55_EUBMA</name>
<dbReference type="RefSeq" id="XP_054836468.1">
    <property type="nucleotide sequence ID" value="XM_054980493.1"/>
</dbReference>
<dbReference type="SMART" id="SM00131">
    <property type="entry name" value="KU"/>
    <property type="match status" value="1"/>
</dbReference>
<dbReference type="Proteomes" id="UP001190640">
    <property type="component" value="Chromosome 5"/>
</dbReference>
<dbReference type="Gene3D" id="4.10.410.10">
    <property type="entry name" value="Pancreatic trypsin inhibitor Kunitz domain"/>
    <property type="match status" value="1"/>
</dbReference>
<evidence type="ECO:0000256" key="2">
    <source>
        <dbReference type="SAM" id="Phobius"/>
    </source>
</evidence>
<keyword evidence="1" id="KW-1015">Disulfide bond</keyword>
<evidence type="ECO:0000313" key="5">
    <source>
        <dbReference type="RefSeq" id="XP_054836468.1"/>
    </source>
</evidence>
<keyword evidence="4" id="KW-1185">Reference proteome</keyword>